<comment type="similarity">
    <text evidence="3 19">Belongs to the CcoP / FixP family.</text>
</comment>
<evidence type="ECO:0000259" key="22">
    <source>
        <dbReference type="PROSITE" id="PS51007"/>
    </source>
</evidence>
<gene>
    <name evidence="23" type="primary">ccoP</name>
    <name evidence="23" type="ORF">ACFFIC_26645</name>
</gene>
<feature type="compositionally biased region" description="Basic and acidic residues" evidence="20">
    <location>
        <begin position="1"/>
        <end position="19"/>
    </location>
</feature>
<keyword evidence="11" id="KW-0677">Repeat</keyword>
<dbReference type="PROSITE" id="PS51007">
    <property type="entry name" value="CYTC"/>
    <property type="match status" value="2"/>
</dbReference>
<dbReference type="PANTHER" id="PTHR33751">
    <property type="entry name" value="CBB3-TYPE CYTOCHROME C OXIDASE SUBUNIT FIXP"/>
    <property type="match status" value="1"/>
</dbReference>
<keyword evidence="4 19" id="KW-0813">Transport</keyword>
<evidence type="ECO:0000256" key="8">
    <source>
        <dbReference type="ARBA" id="ARBA00022660"/>
    </source>
</evidence>
<sequence length="300" mass="32375">MPDTMHDTLHGAPHRDEHTGTATTGHEWDGIRELNTPLPRWWLYTFYACIAFSALWVVLYPALPITGATGLLGYTVRGEADADRAAQATAAEPMLARLRATEPEQILADPDLRGYAIAGGRIAFANACARCHGAGGQGAQGFPNLADDEWLWGGQLAQVEQTIRHGIRAPDDDATRTSMMPRFVADGQLTTAQANDVSEHVLALTNRATDKAAATRGAAVFAENCVSCHGERGEGNREMGAPRLDDQVWLYGGDKTTILRTVSFGRAGAMPAWERRLDPATIRMLTVYVHSLGGTEPSVP</sequence>
<keyword evidence="7 19" id="KW-0349">Heme</keyword>
<dbReference type="InterPro" id="IPR004678">
    <property type="entry name" value="Cyt_c_oxidase_cbb3_su3"/>
</dbReference>
<comment type="pathway">
    <text evidence="2 19">Energy metabolism; oxidative phosphorylation.</text>
</comment>
<dbReference type="InterPro" id="IPR038414">
    <property type="entry name" value="CcoP_N_sf"/>
</dbReference>
<evidence type="ECO:0000256" key="11">
    <source>
        <dbReference type="ARBA" id="ARBA00022737"/>
    </source>
</evidence>
<dbReference type="Gene3D" id="6.10.280.130">
    <property type="match status" value="1"/>
</dbReference>
<evidence type="ECO:0000256" key="2">
    <source>
        <dbReference type="ARBA" id="ARBA00004673"/>
    </source>
</evidence>
<dbReference type="Pfam" id="PF13442">
    <property type="entry name" value="Cytochrome_CBB3"/>
    <property type="match status" value="1"/>
</dbReference>
<name>A0ABV6IZQ4_9PROT</name>
<keyword evidence="6 19" id="KW-0997">Cell inner membrane</keyword>
<evidence type="ECO:0000256" key="9">
    <source>
        <dbReference type="ARBA" id="ARBA00022692"/>
    </source>
</evidence>
<evidence type="ECO:0000256" key="14">
    <source>
        <dbReference type="ARBA" id="ARBA00022989"/>
    </source>
</evidence>
<evidence type="ECO:0000256" key="20">
    <source>
        <dbReference type="SAM" id="MobiDB-lite"/>
    </source>
</evidence>
<evidence type="ECO:0000256" key="15">
    <source>
        <dbReference type="ARBA" id="ARBA00023002"/>
    </source>
</evidence>
<dbReference type="PIRSF" id="PIRSF000006">
    <property type="entry name" value="Cbb3-Cox_fixP"/>
    <property type="match status" value="1"/>
</dbReference>
<dbReference type="InterPro" id="IPR008168">
    <property type="entry name" value="Cyt_C_IC"/>
</dbReference>
<evidence type="ECO:0000256" key="10">
    <source>
        <dbReference type="ARBA" id="ARBA00022723"/>
    </source>
</evidence>
<evidence type="ECO:0000256" key="13">
    <source>
        <dbReference type="ARBA" id="ARBA00022982"/>
    </source>
</evidence>
<evidence type="ECO:0000313" key="23">
    <source>
        <dbReference type="EMBL" id="MFC0389100.1"/>
    </source>
</evidence>
<protein>
    <recommendedName>
        <fullName evidence="19">Cbb3-type cytochrome c oxidase subunit</fullName>
    </recommendedName>
</protein>
<keyword evidence="12 19" id="KW-0375">Hydrogen ion transport</keyword>
<feature type="domain" description="Cytochrome c" evidence="22">
    <location>
        <begin position="212"/>
        <end position="293"/>
    </location>
</feature>
<keyword evidence="24" id="KW-1185">Reference proteome</keyword>
<dbReference type="SUPFAM" id="SSF46626">
    <property type="entry name" value="Cytochrome c"/>
    <property type="match status" value="2"/>
</dbReference>
<dbReference type="InterPro" id="IPR009056">
    <property type="entry name" value="Cyt_c-like_dom"/>
</dbReference>
<dbReference type="Proteomes" id="UP001589789">
    <property type="component" value="Unassembled WGS sequence"/>
</dbReference>
<evidence type="ECO:0000256" key="7">
    <source>
        <dbReference type="ARBA" id="ARBA00022617"/>
    </source>
</evidence>
<evidence type="ECO:0000256" key="17">
    <source>
        <dbReference type="ARBA" id="ARBA00023065"/>
    </source>
</evidence>
<dbReference type="PRINTS" id="PR00605">
    <property type="entry name" value="CYTCHROMECIC"/>
</dbReference>
<dbReference type="InterPro" id="IPR036909">
    <property type="entry name" value="Cyt_c-like_dom_sf"/>
</dbReference>
<reference evidence="23 24" key="1">
    <citation type="submission" date="2024-09" db="EMBL/GenBank/DDBJ databases">
        <authorList>
            <person name="Sun Q."/>
            <person name="Mori K."/>
        </authorList>
    </citation>
    <scope>NUCLEOTIDE SEQUENCE [LARGE SCALE GENOMIC DNA]</scope>
    <source>
        <strain evidence="23 24">CCM 7468</strain>
    </source>
</reference>
<keyword evidence="8 19" id="KW-0679">Respiratory chain</keyword>
<evidence type="ECO:0000256" key="3">
    <source>
        <dbReference type="ARBA" id="ARBA00006113"/>
    </source>
</evidence>
<accession>A0ABV6IZQ4</accession>
<feature type="region of interest" description="Disordered" evidence="20">
    <location>
        <begin position="1"/>
        <end position="25"/>
    </location>
</feature>
<comment type="cofactor">
    <cofactor evidence="19">
        <name>heme c</name>
        <dbReference type="ChEBI" id="CHEBI:61717"/>
    </cofactor>
    <text evidence="19">Binds 2 heme C groups per subunit.</text>
</comment>
<evidence type="ECO:0000313" key="24">
    <source>
        <dbReference type="Proteomes" id="UP001589789"/>
    </source>
</evidence>
<dbReference type="Gene3D" id="1.10.760.10">
    <property type="entry name" value="Cytochrome c-like domain"/>
    <property type="match status" value="2"/>
</dbReference>
<evidence type="ECO:0000256" key="4">
    <source>
        <dbReference type="ARBA" id="ARBA00022448"/>
    </source>
</evidence>
<dbReference type="InterPro" id="IPR032858">
    <property type="entry name" value="CcoP_N"/>
</dbReference>
<evidence type="ECO:0000256" key="16">
    <source>
        <dbReference type="ARBA" id="ARBA00023004"/>
    </source>
</evidence>
<evidence type="ECO:0000256" key="1">
    <source>
        <dbReference type="ARBA" id="ARBA00004533"/>
    </source>
</evidence>
<dbReference type="PANTHER" id="PTHR33751:SF1">
    <property type="entry name" value="CBB3-TYPE CYTOCHROME C OXIDASE SUBUNIT FIXP"/>
    <property type="match status" value="1"/>
</dbReference>
<comment type="caution">
    <text evidence="23">The sequence shown here is derived from an EMBL/GenBank/DDBJ whole genome shotgun (WGS) entry which is preliminary data.</text>
</comment>
<evidence type="ECO:0000256" key="19">
    <source>
        <dbReference type="PIRNR" id="PIRNR000006"/>
    </source>
</evidence>
<keyword evidence="10 19" id="KW-0479">Metal-binding</keyword>
<dbReference type="Pfam" id="PF14715">
    <property type="entry name" value="FixP_N"/>
    <property type="match status" value="1"/>
</dbReference>
<feature type="domain" description="Cytochrome c" evidence="22">
    <location>
        <begin position="115"/>
        <end position="205"/>
    </location>
</feature>
<dbReference type="EMBL" id="JBHLVZ010000091">
    <property type="protein sequence ID" value="MFC0389100.1"/>
    <property type="molecule type" value="Genomic_DNA"/>
</dbReference>
<feature type="transmembrane region" description="Helical" evidence="21">
    <location>
        <begin position="41"/>
        <end position="63"/>
    </location>
</feature>
<evidence type="ECO:0000256" key="6">
    <source>
        <dbReference type="ARBA" id="ARBA00022519"/>
    </source>
</evidence>
<keyword evidence="13 19" id="KW-0249">Electron transport</keyword>
<dbReference type="InterPro" id="IPR050597">
    <property type="entry name" value="Cytochrome_c_Oxidase_Subunit"/>
</dbReference>
<proteinExistence type="inferred from homology"/>
<dbReference type="NCBIfam" id="TIGR00782">
    <property type="entry name" value="ccoP"/>
    <property type="match status" value="1"/>
</dbReference>
<dbReference type="RefSeq" id="WP_377056153.1">
    <property type="nucleotide sequence ID" value="NZ_JBHLVZ010000091.1"/>
</dbReference>
<keyword evidence="18 19" id="KW-0472">Membrane</keyword>
<keyword evidence="5 19" id="KW-1003">Cell membrane</keyword>
<comment type="subcellular location">
    <subcellularLocation>
        <location evidence="1 19">Cell inner membrane</location>
    </subcellularLocation>
</comment>
<dbReference type="Pfam" id="PF00034">
    <property type="entry name" value="Cytochrom_C"/>
    <property type="match status" value="1"/>
</dbReference>
<comment type="subunit">
    <text evidence="19">Component of the cbb3-type cytochrome c oxidase.</text>
</comment>
<evidence type="ECO:0000256" key="18">
    <source>
        <dbReference type="ARBA" id="ARBA00023136"/>
    </source>
</evidence>
<evidence type="ECO:0000256" key="21">
    <source>
        <dbReference type="SAM" id="Phobius"/>
    </source>
</evidence>
<keyword evidence="9 21" id="KW-0812">Transmembrane</keyword>
<keyword evidence="16 19" id="KW-0408">Iron</keyword>
<keyword evidence="15 19" id="KW-0560">Oxidoreductase</keyword>
<keyword evidence="14 21" id="KW-1133">Transmembrane helix</keyword>
<keyword evidence="17 19" id="KW-0406">Ion transport</keyword>
<organism evidence="23 24">
    <name type="scientific">Muricoccus vinaceus</name>
    <dbReference type="NCBI Taxonomy" id="424704"/>
    <lineage>
        <taxon>Bacteria</taxon>
        <taxon>Pseudomonadati</taxon>
        <taxon>Pseudomonadota</taxon>
        <taxon>Alphaproteobacteria</taxon>
        <taxon>Acetobacterales</taxon>
        <taxon>Roseomonadaceae</taxon>
        <taxon>Muricoccus</taxon>
    </lineage>
</organism>
<evidence type="ECO:0000256" key="12">
    <source>
        <dbReference type="ARBA" id="ARBA00022781"/>
    </source>
</evidence>
<evidence type="ECO:0000256" key="5">
    <source>
        <dbReference type="ARBA" id="ARBA00022475"/>
    </source>
</evidence>
<comment type="function">
    <text evidence="19">C-type cytochrome. Part of the cbb3-type cytochrome c oxidase complex.</text>
</comment>